<feature type="compositionally biased region" description="Basic and acidic residues" evidence="1">
    <location>
        <begin position="40"/>
        <end position="52"/>
    </location>
</feature>
<protein>
    <submittedName>
        <fullName evidence="2">Uncharacterized protein</fullName>
    </submittedName>
</protein>
<proteinExistence type="predicted"/>
<evidence type="ECO:0000313" key="3">
    <source>
        <dbReference type="Proteomes" id="UP001055439"/>
    </source>
</evidence>
<feature type="non-terminal residue" evidence="2">
    <location>
        <position position="1"/>
    </location>
</feature>
<sequence length="77" mass="7986">VSVAAIGSSPIQIPILHLSRRPLLNNRCIIFSVAEHGEEGRMAPRGGADKSGEASVAPDMGGNTGKVESMGALRCED</sequence>
<dbReference type="EMBL" id="CP097510">
    <property type="protein sequence ID" value="URE28915.1"/>
    <property type="molecule type" value="Genomic_DNA"/>
</dbReference>
<evidence type="ECO:0000256" key="1">
    <source>
        <dbReference type="SAM" id="MobiDB-lite"/>
    </source>
</evidence>
<accession>A0A9E7H947</accession>
<name>A0A9E7H947_9LILI</name>
<feature type="region of interest" description="Disordered" evidence="1">
    <location>
        <begin position="40"/>
        <end position="77"/>
    </location>
</feature>
<dbReference type="Proteomes" id="UP001055439">
    <property type="component" value="Chromosome 8"/>
</dbReference>
<gene>
    <name evidence="2" type="ORF">MUK42_18313</name>
</gene>
<keyword evidence="3" id="KW-1185">Reference proteome</keyword>
<organism evidence="2 3">
    <name type="scientific">Musa troglodytarum</name>
    <name type="common">fe'i banana</name>
    <dbReference type="NCBI Taxonomy" id="320322"/>
    <lineage>
        <taxon>Eukaryota</taxon>
        <taxon>Viridiplantae</taxon>
        <taxon>Streptophyta</taxon>
        <taxon>Embryophyta</taxon>
        <taxon>Tracheophyta</taxon>
        <taxon>Spermatophyta</taxon>
        <taxon>Magnoliopsida</taxon>
        <taxon>Liliopsida</taxon>
        <taxon>Zingiberales</taxon>
        <taxon>Musaceae</taxon>
        <taxon>Musa</taxon>
    </lineage>
</organism>
<dbReference type="AlphaFoldDB" id="A0A9E7H947"/>
<evidence type="ECO:0000313" key="2">
    <source>
        <dbReference type="EMBL" id="URE28915.1"/>
    </source>
</evidence>
<reference evidence="2" key="1">
    <citation type="submission" date="2022-05" db="EMBL/GenBank/DDBJ databases">
        <title>The Musa troglodytarum L. genome provides insights into the mechanism of non-climacteric behaviour and enrichment of carotenoids.</title>
        <authorList>
            <person name="Wang J."/>
        </authorList>
    </citation>
    <scope>NUCLEOTIDE SEQUENCE</scope>
    <source>
        <tissue evidence="2">Leaf</tissue>
    </source>
</reference>